<proteinExistence type="inferred from homology"/>
<dbReference type="Proteomes" id="UP000063953">
    <property type="component" value="Chromosome"/>
</dbReference>
<evidence type="ECO:0000259" key="10">
    <source>
        <dbReference type="Pfam" id="PF02602"/>
    </source>
</evidence>
<organism evidence="11 12">
    <name type="scientific">Thiopseudomonas alkaliphila</name>
    <dbReference type="NCBI Taxonomy" id="1697053"/>
    <lineage>
        <taxon>Bacteria</taxon>
        <taxon>Pseudomonadati</taxon>
        <taxon>Pseudomonadota</taxon>
        <taxon>Gammaproteobacteria</taxon>
        <taxon>Pseudomonadales</taxon>
        <taxon>Pseudomonadaceae</taxon>
        <taxon>Thiopseudomonas</taxon>
    </lineage>
</organism>
<dbReference type="PATRIC" id="fig|1698449.3.peg.1685"/>
<dbReference type="EC" id="4.2.1.75" evidence="3 9"/>
<keyword evidence="4 9" id="KW-0456">Lyase</keyword>
<dbReference type="EMBL" id="CP012365">
    <property type="protein sequence ID" value="AKX59942.1"/>
    <property type="molecule type" value="Genomic_DNA"/>
</dbReference>
<comment type="pathway">
    <text evidence="1 9">Porphyrin-containing compound metabolism; protoporphyrin-IX biosynthesis; coproporphyrinogen-III from 5-aminolevulinate: step 3/4.</text>
</comment>
<gene>
    <name evidence="11" type="ORF">AKN88_08380</name>
</gene>
<dbReference type="Gene3D" id="3.40.50.10090">
    <property type="match status" value="2"/>
</dbReference>
<dbReference type="UniPathway" id="UPA00251">
    <property type="reaction ID" value="UER00320"/>
</dbReference>
<evidence type="ECO:0000256" key="6">
    <source>
        <dbReference type="ARBA" id="ARBA00037589"/>
    </source>
</evidence>
<protein>
    <recommendedName>
        <fullName evidence="7 9">Uroporphyrinogen-III synthase</fullName>
        <ecNumber evidence="3 9">4.2.1.75</ecNumber>
    </recommendedName>
</protein>
<dbReference type="GO" id="GO:0004852">
    <property type="term" value="F:uroporphyrinogen-III synthase activity"/>
    <property type="evidence" value="ECO:0007669"/>
    <property type="project" value="UniProtKB-UniRule"/>
</dbReference>
<evidence type="ECO:0000313" key="12">
    <source>
        <dbReference type="Proteomes" id="UP000063953"/>
    </source>
</evidence>
<comment type="similarity">
    <text evidence="2 9">Belongs to the uroporphyrinogen-III synthase family.</text>
</comment>
<dbReference type="PANTHER" id="PTHR38042">
    <property type="entry name" value="UROPORPHYRINOGEN-III SYNTHASE, CHLOROPLASTIC"/>
    <property type="match status" value="1"/>
</dbReference>
<dbReference type="GO" id="GO:0006780">
    <property type="term" value="P:uroporphyrinogen III biosynthetic process"/>
    <property type="evidence" value="ECO:0007669"/>
    <property type="project" value="UniProtKB-UniRule"/>
</dbReference>
<dbReference type="InterPro" id="IPR036108">
    <property type="entry name" value="4pyrrol_syn_uPrphyn_synt_sf"/>
</dbReference>
<evidence type="ECO:0000256" key="2">
    <source>
        <dbReference type="ARBA" id="ARBA00008133"/>
    </source>
</evidence>
<dbReference type="InterPro" id="IPR003754">
    <property type="entry name" value="4pyrrol_synth_uPrphyn_synth"/>
</dbReference>
<accession>A0A0K1XFI2</accession>
<sequence>MSAWRLLITRPAADCALLAAQLAEQQIYSSSLPLLAMRELAETAAQRALLLNLDQYHAIVVVSKPAARLMLERLDRYWVQPPLHPTWFTVGAASGKILQQQGLVTHWPDPHDGDDSEALLALPSFQQSLTQAVQPRVLIVRGSTGREFLANTLKAQQVQVDFLPIYQRYLPDYAADELIQRINQEQLNGIAVSSEQSLLNLLKLAADKWNLLQAMPLFVPSARVAATAKHAGAQQVINCQGASNQKLIAALHHSSSLLKNKD</sequence>
<evidence type="ECO:0000313" key="11">
    <source>
        <dbReference type="EMBL" id="AKX59942.1"/>
    </source>
</evidence>
<dbReference type="AlphaFoldDB" id="A0A0K1XFI2"/>
<reference evidence="11 12" key="1">
    <citation type="journal article" date="2015" name="Genome Announc.">
        <title>Genome Sequences of Oblitimonas alkaliphila gen. nov. sp. nov. (Proposed), a Novel Bacterium of the Pseudomonadaceae Family.</title>
        <authorList>
            <person name="Lauer A.C."/>
            <person name="Nicholson A.C."/>
            <person name="Humrighouse B.W."/>
            <person name="Emery B."/>
            <person name="Drobish A."/>
            <person name="Juieng P."/>
            <person name="Loparev V."/>
            <person name="McQuiston J.R."/>
        </authorList>
    </citation>
    <scope>NUCLEOTIDE SEQUENCE [LARGE SCALE GENOMIC DNA]</scope>
    <source>
        <strain evidence="11 12">E5571</strain>
    </source>
</reference>
<evidence type="ECO:0000256" key="5">
    <source>
        <dbReference type="ARBA" id="ARBA00023244"/>
    </source>
</evidence>
<name>A0A0K1XFI2_9GAMM</name>
<dbReference type="Pfam" id="PF02602">
    <property type="entry name" value="HEM4"/>
    <property type="match status" value="1"/>
</dbReference>
<dbReference type="GO" id="GO:0006782">
    <property type="term" value="P:protoporphyrinogen IX biosynthetic process"/>
    <property type="evidence" value="ECO:0007669"/>
    <property type="project" value="UniProtKB-UniRule"/>
</dbReference>
<keyword evidence="5 9" id="KW-0627">Porphyrin biosynthesis</keyword>
<comment type="function">
    <text evidence="6 9">Catalyzes cyclization of the linear tetrapyrrole, hydroxymethylbilane, to the macrocyclic uroporphyrinogen III.</text>
</comment>
<dbReference type="PANTHER" id="PTHR38042:SF1">
    <property type="entry name" value="UROPORPHYRINOGEN-III SYNTHASE, CHLOROPLASTIC"/>
    <property type="match status" value="1"/>
</dbReference>
<dbReference type="InterPro" id="IPR039793">
    <property type="entry name" value="UROS/Hem4"/>
</dbReference>
<dbReference type="STRING" id="1697053.AKN87_10750"/>
<dbReference type="RefSeq" id="WP_053101119.1">
    <property type="nucleotide sequence ID" value="NZ_CP012365.1"/>
</dbReference>
<evidence type="ECO:0000256" key="3">
    <source>
        <dbReference type="ARBA" id="ARBA00013109"/>
    </source>
</evidence>
<dbReference type="SUPFAM" id="SSF69618">
    <property type="entry name" value="HemD-like"/>
    <property type="match status" value="1"/>
</dbReference>
<evidence type="ECO:0000256" key="7">
    <source>
        <dbReference type="ARBA" id="ARBA00040167"/>
    </source>
</evidence>
<feature type="domain" description="Tetrapyrrole biosynthesis uroporphyrinogen III synthase" evidence="10">
    <location>
        <begin position="18"/>
        <end position="248"/>
    </location>
</feature>
<evidence type="ECO:0000256" key="1">
    <source>
        <dbReference type="ARBA" id="ARBA00004772"/>
    </source>
</evidence>
<dbReference type="CDD" id="cd06578">
    <property type="entry name" value="HemD"/>
    <property type="match status" value="1"/>
</dbReference>
<keyword evidence="12" id="KW-1185">Reference proteome</keyword>
<evidence type="ECO:0000256" key="9">
    <source>
        <dbReference type="RuleBase" id="RU366031"/>
    </source>
</evidence>
<evidence type="ECO:0000256" key="4">
    <source>
        <dbReference type="ARBA" id="ARBA00023239"/>
    </source>
</evidence>
<comment type="catalytic activity">
    <reaction evidence="8 9">
        <text>hydroxymethylbilane = uroporphyrinogen III + H2O</text>
        <dbReference type="Rhea" id="RHEA:18965"/>
        <dbReference type="ChEBI" id="CHEBI:15377"/>
        <dbReference type="ChEBI" id="CHEBI:57308"/>
        <dbReference type="ChEBI" id="CHEBI:57845"/>
        <dbReference type="EC" id="4.2.1.75"/>
    </reaction>
</comment>
<evidence type="ECO:0000256" key="8">
    <source>
        <dbReference type="ARBA" id="ARBA00048617"/>
    </source>
</evidence>